<reference evidence="1 2" key="1">
    <citation type="submission" date="2023-08" db="EMBL/GenBank/DDBJ databases">
        <title>Black Yeasts Isolated from many extreme environments.</title>
        <authorList>
            <person name="Coleine C."/>
            <person name="Stajich J.E."/>
            <person name="Selbmann L."/>
        </authorList>
    </citation>
    <scope>NUCLEOTIDE SEQUENCE [LARGE SCALE GENOMIC DNA]</scope>
    <source>
        <strain evidence="1 2">CCFEE 5885</strain>
    </source>
</reference>
<organism evidence="1 2">
    <name type="scientific">Lithohypha guttulata</name>
    <dbReference type="NCBI Taxonomy" id="1690604"/>
    <lineage>
        <taxon>Eukaryota</taxon>
        <taxon>Fungi</taxon>
        <taxon>Dikarya</taxon>
        <taxon>Ascomycota</taxon>
        <taxon>Pezizomycotina</taxon>
        <taxon>Eurotiomycetes</taxon>
        <taxon>Chaetothyriomycetidae</taxon>
        <taxon>Chaetothyriales</taxon>
        <taxon>Trichomeriaceae</taxon>
        <taxon>Lithohypha</taxon>
    </lineage>
</organism>
<evidence type="ECO:0000313" key="2">
    <source>
        <dbReference type="Proteomes" id="UP001345013"/>
    </source>
</evidence>
<dbReference type="EMBL" id="JAVRRG010000075">
    <property type="protein sequence ID" value="KAK5089528.1"/>
    <property type="molecule type" value="Genomic_DNA"/>
</dbReference>
<gene>
    <name evidence="1" type="ORF">LTR24_006082</name>
</gene>
<proteinExistence type="predicted"/>
<name>A0ABR0K6W3_9EURO</name>
<accession>A0ABR0K6W3</accession>
<protein>
    <submittedName>
        <fullName evidence="1">Uncharacterized protein</fullName>
    </submittedName>
</protein>
<comment type="caution">
    <text evidence="1">The sequence shown here is derived from an EMBL/GenBank/DDBJ whole genome shotgun (WGS) entry which is preliminary data.</text>
</comment>
<evidence type="ECO:0000313" key="1">
    <source>
        <dbReference type="EMBL" id="KAK5089528.1"/>
    </source>
</evidence>
<sequence>MSEIVPMEFKAAADKLFSVIRKAERFLETFLRSFKQETAAAYMDRTSEWRRKVDRYNTDLVLPTLKVDNPNDSCRGDDETPPTTDRDTFDELQAQIQKHVQQLSWSRLQKPAPYHHYVNHDRQPGAEHDFRLPDDTSIKLEVQYEIAQALLRSVETVQPQLVRSVKRMDQDYIAAWEALSMIKKLRRVLNQYRRGWQDAEEDQPDD</sequence>
<dbReference type="Proteomes" id="UP001345013">
    <property type="component" value="Unassembled WGS sequence"/>
</dbReference>
<keyword evidence="2" id="KW-1185">Reference proteome</keyword>